<sequence>MGNFKTLNFGVTYHGYVVRTKSSAFSFISKNGGETSELFDVMRFYSDSEAANYITANNLDTSLYQPWPIIAEFKC</sequence>
<evidence type="ECO:0000313" key="2">
    <source>
        <dbReference type="Proteomes" id="UP000627781"/>
    </source>
</evidence>
<dbReference type="Proteomes" id="UP000627781">
    <property type="component" value="Unassembled WGS sequence"/>
</dbReference>
<keyword evidence="2" id="KW-1185">Reference proteome</keyword>
<dbReference type="EMBL" id="JACSRA010000011">
    <property type="protein sequence ID" value="MBD7911471.1"/>
    <property type="molecule type" value="Genomic_DNA"/>
</dbReference>
<proteinExistence type="predicted"/>
<evidence type="ECO:0000313" key="1">
    <source>
        <dbReference type="EMBL" id="MBD7911471.1"/>
    </source>
</evidence>
<comment type="caution">
    <text evidence="1">The sequence shown here is derived from an EMBL/GenBank/DDBJ whole genome shotgun (WGS) entry which is preliminary data.</text>
</comment>
<gene>
    <name evidence="1" type="ORF">H9661_08895</name>
</gene>
<dbReference type="RefSeq" id="WP_143317910.1">
    <property type="nucleotide sequence ID" value="NZ_JACSRA010000011.1"/>
</dbReference>
<reference evidence="1 2" key="1">
    <citation type="submission" date="2020-08" db="EMBL/GenBank/DDBJ databases">
        <title>A Genomic Blueprint of the Chicken Gut Microbiome.</title>
        <authorList>
            <person name="Gilroy R."/>
            <person name="Ravi A."/>
            <person name="Getino M."/>
            <person name="Pursley I."/>
            <person name="Horton D.L."/>
            <person name="Alikhan N.-F."/>
            <person name="Baker D."/>
            <person name="Gharbi K."/>
            <person name="Hall N."/>
            <person name="Watson M."/>
            <person name="Adriaenssens E.M."/>
            <person name="Foster-Nyarko E."/>
            <person name="Jarju S."/>
            <person name="Secka A."/>
            <person name="Antonio M."/>
            <person name="Oren A."/>
            <person name="Chaudhuri R."/>
            <person name="La Ragione R.M."/>
            <person name="Hildebrand F."/>
            <person name="Pallen M.J."/>
        </authorList>
    </citation>
    <scope>NUCLEOTIDE SEQUENCE [LARGE SCALE GENOMIC DNA]</scope>
    <source>
        <strain evidence="1 2">Sa3CVN1</strain>
    </source>
</reference>
<accession>A0ABR8PTG0</accession>
<protein>
    <submittedName>
        <fullName evidence="1">Uncharacterized protein</fullName>
    </submittedName>
</protein>
<organism evidence="1 2">
    <name type="scientific">Clostridium cibarium</name>
    <dbReference type="NCBI Taxonomy" id="2762247"/>
    <lineage>
        <taxon>Bacteria</taxon>
        <taxon>Bacillati</taxon>
        <taxon>Bacillota</taxon>
        <taxon>Clostridia</taxon>
        <taxon>Eubacteriales</taxon>
        <taxon>Clostridiaceae</taxon>
        <taxon>Clostridium</taxon>
    </lineage>
</organism>
<name>A0ABR8PTG0_9CLOT</name>